<dbReference type="EMBL" id="JAQAGZ010000009">
    <property type="protein sequence ID" value="MCZ8513828.1"/>
    <property type="molecule type" value="Genomic_DNA"/>
</dbReference>
<accession>A0ABT4QAB2</accession>
<dbReference type="SUPFAM" id="SSF51445">
    <property type="entry name" value="(Trans)glycosidases"/>
    <property type="match status" value="1"/>
</dbReference>
<organism evidence="1 2">
    <name type="scientific">Paenibacillus gyeongsangnamensis</name>
    <dbReference type="NCBI Taxonomy" id="3388067"/>
    <lineage>
        <taxon>Bacteria</taxon>
        <taxon>Bacillati</taxon>
        <taxon>Bacillota</taxon>
        <taxon>Bacilli</taxon>
        <taxon>Bacillales</taxon>
        <taxon>Paenibacillaceae</taxon>
        <taxon>Paenibacillus</taxon>
    </lineage>
</organism>
<keyword evidence="2" id="KW-1185">Reference proteome</keyword>
<protein>
    <recommendedName>
        <fullName evidence="3">Amidase</fullName>
    </recommendedName>
</protein>
<evidence type="ECO:0000313" key="2">
    <source>
        <dbReference type="Proteomes" id="UP001527882"/>
    </source>
</evidence>
<sequence length="303" mass="33492">MQFSHKFLSRRVGIWIMVVLLVWMSQGLGTKAYADQVPLSKSKATWLWDTSLISTDNGRTEILQFALSQQVGRIFLQVNPDVANDAYRSFISTAAANGIAVHALDGAPQWALPENRQKITDLVNWVKAYNASVAANERFAGIQVDIEPYLLPQWSTDQNTVVLYWQQSLKYFNDLVKKDTALTTAAAVPFWLDSITLAGGSGTLSEAIMPLLDETAIMSYRDSGQEVVQLAANELATGDRLGKMVWVGVETNPAPDTPFITFYEEGKAAMNNQLALIDGLLKDRPSYAGIAVHDYAGWRSLKN</sequence>
<gene>
    <name evidence="1" type="ORF">O9H85_15570</name>
</gene>
<evidence type="ECO:0000313" key="1">
    <source>
        <dbReference type="EMBL" id="MCZ8513828.1"/>
    </source>
</evidence>
<dbReference type="InterPro" id="IPR017853">
    <property type="entry name" value="GH"/>
</dbReference>
<dbReference type="RefSeq" id="WP_269882351.1">
    <property type="nucleotide sequence ID" value="NZ_JAQAGZ010000009.1"/>
</dbReference>
<reference evidence="1 2" key="1">
    <citation type="submission" date="2022-12" db="EMBL/GenBank/DDBJ databases">
        <title>Draft genome sequence of Paenibacillus sp. dW9.</title>
        <authorList>
            <person name="Choi E.-W."/>
            <person name="Kim D.-U."/>
        </authorList>
    </citation>
    <scope>NUCLEOTIDE SEQUENCE [LARGE SCALE GENOMIC DNA]</scope>
    <source>
        <strain evidence="2">dW9</strain>
    </source>
</reference>
<proteinExistence type="predicted"/>
<evidence type="ECO:0008006" key="3">
    <source>
        <dbReference type="Google" id="ProtNLM"/>
    </source>
</evidence>
<dbReference type="Proteomes" id="UP001527882">
    <property type="component" value="Unassembled WGS sequence"/>
</dbReference>
<name>A0ABT4QAB2_9BACL</name>
<comment type="caution">
    <text evidence="1">The sequence shown here is derived from an EMBL/GenBank/DDBJ whole genome shotgun (WGS) entry which is preliminary data.</text>
</comment>